<evidence type="ECO:0000256" key="1">
    <source>
        <dbReference type="SAM" id="MobiDB-lite"/>
    </source>
</evidence>
<accession>A0A0F9K3S6</accession>
<protein>
    <submittedName>
        <fullName evidence="2">Uncharacterized protein</fullName>
    </submittedName>
</protein>
<feature type="compositionally biased region" description="Basic and acidic residues" evidence="1">
    <location>
        <begin position="35"/>
        <end position="52"/>
    </location>
</feature>
<comment type="caution">
    <text evidence="2">The sequence shown here is derived from an EMBL/GenBank/DDBJ whole genome shotgun (WGS) entry which is preliminary data.</text>
</comment>
<dbReference type="AlphaFoldDB" id="A0A0F9K3S6"/>
<dbReference type="EMBL" id="LAZR01016120">
    <property type="protein sequence ID" value="KKM05883.1"/>
    <property type="molecule type" value="Genomic_DNA"/>
</dbReference>
<reference evidence="2" key="1">
    <citation type="journal article" date="2015" name="Nature">
        <title>Complex archaea that bridge the gap between prokaryotes and eukaryotes.</title>
        <authorList>
            <person name="Spang A."/>
            <person name="Saw J.H."/>
            <person name="Jorgensen S.L."/>
            <person name="Zaremba-Niedzwiedzka K."/>
            <person name="Martijn J."/>
            <person name="Lind A.E."/>
            <person name="van Eijk R."/>
            <person name="Schleper C."/>
            <person name="Guy L."/>
            <person name="Ettema T.J."/>
        </authorList>
    </citation>
    <scope>NUCLEOTIDE SEQUENCE</scope>
</reference>
<proteinExistence type="predicted"/>
<sequence>MTEDYASVKQIQFMQKLGFPPQPTTLTKAQARVMIDDKLKEQEREDEPEHKHPPAQTPAPGNAAKEYHLTPEKIAHNTAIIKCRALESAIEYGGTHLDRSEDESLKIADKFVEWIYK</sequence>
<name>A0A0F9K3S6_9ZZZZ</name>
<organism evidence="2">
    <name type="scientific">marine sediment metagenome</name>
    <dbReference type="NCBI Taxonomy" id="412755"/>
    <lineage>
        <taxon>unclassified sequences</taxon>
        <taxon>metagenomes</taxon>
        <taxon>ecological metagenomes</taxon>
    </lineage>
</organism>
<evidence type="ECO:0000313" key="2">
    <source>
        <dbReference type="EMBL" id="KKM05883.1"/>
    </source>
</evidence>
<feature type="region of interest" description="Disordered" evidence="1">
    <location>
        <begin position="35"/>
        <end position="64"/>
    </location>
</feature>
<gene>
    <name evidence="2" type="ORF">LCGC14_1749580</name>
</gene>